<evidence type="ECO:0000256" key="4">
    <source>
        <dbReference type="ARBA" id="ARBA00022729"/>
    </source>
</evidence>
<dbReference type="Gene3D" id="3.40.50.1240">
    <property type="entry name" value="Phosphoglycerate mutase-like"/>
    <property type="match status" value="1"/>
</dbReference>
<keyword evidence="5" id="KW-0378">Hydrolase</keyword>
<evidence type="ECO:0000256" key="6">
    <source>
        <dbReference type="ARBA" id="ARBA00023157"/>
    </source>
</evidence>
<comment type="similarity">
    <text evidence="2">Belongs to the histidine acid phosphatase family.</text>
</comment>
<feature type="signal peptide" evidence="8">
    <location>
        <begin position="1"/>
        <end position="23"/>
    </location>
</feature>
<evidence type="ECO:0000256" key="7">
    <source>
        <dbReference type="ARBA" id="ARBA00023180"/>
    </source>
</evidence>
<dbReference type="Pfam" id="PF00328">
    <property type="entry name" value="His_Phos_2"/>
    <property type="match status" value="1"/>
</dbReference>
<dbReference type="InterPro" id="IPR050645">
    <property type="entry name" value="Histidine_acid_phosphatase"/>
</dbReference>
<dbReference type="PANTHER" id="PTHR11567:SF211">
    <property type="entry name" value="PROSTATIC ACID PHOSPHATASE"/>
    <property type="match status" value="1"/>
</dbReference>
<evidence type="ECO:0000256" key="5">
    <source>
        <dbReference type="ARBA" id="ARBA00022801"/>
    </source>
</evidence>
<dbReference type="GO" id="GO:0003993">
    <property type="term" value="F:acid phosphatase activity"/>
    <property type="evidence" value="ECO:0007669"/>
    <property type="project" value="UniProtKB-EC"/>
</dbReference>
<name>A0A220XIR9_NILLU</name>
<dbReference type="AlphaFoldDB" id="A0A220XIR9"/>
<organism evidence="9">
    <name type="scientific">Nilaparvata lugens</name>
    <name type="common">Brown planthopper</name>
    <dbReference type="NCBI Taxonomy" id="108931"/>
    <lineage>
        <taxon>Eukaryota</taxon>
        <taxon>Metazoa</taxon>
        <taxon>Ecdysozoa</taxon>
        <taxon>Arthropoda</taxon>
        <taxon>Hexapoda</taxon>
        <taxon>Insecta</taxon>
        <taxon>Pterygota</taxon>
        <taxon>Neoptera</taxon>
        <taxon>Paraneoptera</taxon>
        <taxon>Hemiptera</taxon>
        <taxon>Auchenorrhyncha</taxon>
        <taxon>Fulgoroidea</taxon>
        <taxon>Delphacidae</taxon>
        <taxon>Delphacinae</taxon>
        <taxon>Nilaparvata</taxon>
    </lineage>
</organism>
<dbReference type="SUPFAM" id="SSF53254">
    <property type="entry name" value="Phosphoglycerate mutase-like"/>
    <property type="match status" value="1"/>
</dbReference>
<accession>A0A220XIR9</accession>
<keyword evidence="6" id="KW-1015">Disulfide bond</keyword>
<evidence type="ECO:0000256" key="2">
    <source>
        <dbReference type="ARBA" id="ARBA00005375"/>
    </source>
</evidence>
<keyword evidence="7" id="KW-0325">Glycoprotein</keyword>
<dbReference type="EC" id="3.1.3.2" evidence="3"/>
<dbReference type="PANTHER" id="PTHR11567">
    <property type="entry name" value="ACID PHOSPHATASE-RELATED"/>
    <property type="match status" value="1"/>
</dbReference>
<dbReference type="OrthoDB" id="258392at2759"/>
<dbReference type="InterPro" id="IPR029033">
    <property type="entry name" value="His_PPase_superfam"/>
</dbReference>
<sequence>MRVEVVSTLTLTLCLVLIDLAPGLVLDKSTVKTVNIFFRHGARTPVAKIPKNADFTDYVWVEGPGQLTKEGKLQMYRVGTQLRDLYDGFVDTIYSDKELFATSTQVPRTFMSAACVLAGLYEPDRHQKWSETILWSPVPVWTDDHYIDQEYLVNAKNKCPNYEKDQAMSISTLRRENMQNYTDIFDYVSLYGGKRIYDYFDLFEIWDNLECLNHNHLPLPLWASEVYPEKLREIQAKLLRSYIVGTPRMVKLMAGNYMRNLHDQFEMAREGKQTHKLVLHAGHDFSMTSVMAALGIFERIINPSDAVILELHQTATGHIVQFLYIDVGGRRISTFNIPRCGNPCFLDTFINITAPIIFSDWKTECGAKIDT</sequence>
<feature type="chain" id="PRO_5013007835" description="acid phosphatase" evidence="8">
    <location>
        <begin position="24"/>
        <end position="371"/>
    </location>
</feature>
<evidence type="ECO:0000256" key="8">
    <source>
        <dbReference type="SAM" id="SignalP"/>
    </source>
</evidence>
<protein>
    <recommendedName>
        <fullName evidence="3">acid phosphatase</fullName>
        <ecNumber evidence="3">3.1.3.2</ecNumber>
    </recommendedName>
</protein>
<reference evidence="9" key="1">
    <citation type="submission" date="2017-06" db="EMBL/GenBank/DDBJ databases">
        <title>Secretome analysis and in planta expression of salivary proteins reveals a potential large effector repertoire of the brown planthopper, Nilaparvata lugens.</title>
        <authorList>
            <person name="Rao W."/>
            <person name="Zheng X."/>
            <person name="Liu B."/>
            <person name="Du B."/>
            <person name="He G."/>
        </authorList>
    </citation>
    <scope>NUCLEOTIDE SEQUENCE</scope>
</reference>
<evidence type="ECO:0000313" key="9">
    <source>
        <dbReference type="EMBL" id="ASL05040.1"/>
    </source>
</evidence>
<dbReference type="InterPro" id="IPR000560">
    <property type="entry name" value="His_Pase_clade-2"/>
</dbReference>
<evidence type="ECO:0000256" key="1">
    <source>
        <dbReference type="ARBA" id="ARBA00000032"/>
    </source>
</evidence>
<dbReference type="CDD" id="cd07061">
    <property type="entry name" value="HP_HAP_like"/>
    <property type="match status" value="1"/>
</dbReference>
<evidence type="ECO:0000256" key="3">
    <source>
        <dbReference type="ARBA" id="ARBA00012646"/>
    </source>
</evidence>
<keyword evidence="4 8" id="KW-0732">Signal</keyword>
<comment type="catalytic activity">
    <reaction evidence="1">
        <text>a phosphate monoester + H2O = an alcohol + phosphate</text>
        <dbReference type="Rhea" id="RHEA:15017"/>
        <dbReference type="ChEBI" id="CHEBI:15377"/>
        <dbReference type="ChEBI" id="CHEBI:30879"/>
        <dbReference type="ChEBI" id="CHEBI:43474"/>
        <dbReference type="ChEBI" id="CHEBI:67140"/>
        <dbReference type="EC" id="3.1.3.2"/>
    </reaction>
</comment>
<proteinExistence type="evidence at transcript level"/>
<dbReference type="EMBL" id="MF278734">
    <property type="protein sequence ID" value="ASL05040.1"/>
    <property type="molecule type" value="mRNA"/>
</dbReference>